<dbReference type="InterPro" id="IPR029039">
    <property type="entry name" value="Flavoprotein-like_sf"/>
</dbReference>
<dbReference type="GO" id="GO:0070819">
    <property type="term" value="F:menaquinone-dependent protoporphyrinogen oxidase activity"/>
    <property type="evidence" value="ECO:0007669"/>
    <property type="project" value="TreeGrafter"/>
</dbReference>
<dbReference type="RefSeq" id="WP_109732096.1">
    <property type="nucleotide sequence ID" value="NZ_BAAACK010000009.1"/>
</dbReference>
<sequence>MCKILVLYKSKYGASKKYAKMLKEEFSCDVFEIGSYNFSGIKKYDLIVAIGGMYAGGVSVMKYIRKNIRLLEDRNIIIFAVGASPFHEKEFEAVKEHNLKNLPFEIPMFYGRGAYDETVMDFKDRTLCRMLKKSLSKKDPNTLEPWMKAFFEADGGSYDWTERSYLEPLIGYVKKYADSIKK</sequence>
<dbReference type="GO" id="GO:0010181">
    <property type="term" value="F:FMN binding"/>
    <property type="evidence" value="ECO:0007669"/>
    <property type="project" value="InterPro"/>
</dbReference>
<dbReference type="SUPFAM" id="SSF52218">
    <property type="entry name" value="Flavoproteins"/>
    <property type="match status" value="1"/>
</dbReference>
<organism evidence="2 3">
    <name type="scientific">Faecalicatena orotica</name>
    <dbReference type="NCBI Taxonomy" id="1544"/>
    <lineage>
        <taxon>Bacteria</taxon>
        <taxon>Bacillati</taxon>
        <taxon>Bacillota</taxon>
        <taxon>Clostridia</taxon>
        <taxon>Lachnospirales</taxon>
        <taxon>Lachnospiraceae</taxon>
        <taxon>Faecalicatena</taxon>
    </lineage>
</organism>
<dbReference type="PANTHER" id="PTHR38030:SF2">
    <property type="entry name" value="PROTOPORPHYRINOGEN IX DEHYDROGENASE [QUINONE]"/>
    <property type="match status" value="1"/>
</dbReference>
<dbReference type="GO" id="GO:0006783">
    <property type="term" value="P:heme biosynthetic process"/>
    <property type="evidence" value="ECO:0007669"/>
    <property type="project" value="TreeGrafter"/>
</dbReference>
<keyword evidence="3" id="KW-1185">Reference proteome</keyword>
<evidence type="ECO:0000259" key="1">
    <source>
        <dbReference type="PROSITE" id="PS50902"/>
    </source>
</evidence>
<dbReference type="InterPro" id="IPR026816">
    <property type="entry name" value="Flavodoxin_dom"/>
</dbReference>
<dbReference type="InterPro" id="IPR052200">
    <property type="entry name" value="Protoporphyrinogen_IX_DH"/>
</dbReference>
<dbReference type="Proteomes" id="UP000245845">
    <property type="component" value="Unassembled WGS sequence"/>
</dbReference>
<dbReference type="PANTHER" id="PTHR38030">
    <property type="entry name" value="PROTOPORPHYRINOGEN IX DEHYDROGENASE [MENAQUINONE]"/>
    <property type="match status" value="1"/>
</dbReference>
<dbReference type="Pfam" id="PF12724">
    <property type="entry name" value="Flavodoxin_5"/>
    <property type="match status" value="1"/>
</dbReference>
<protein>
    <submittedName>
        <fullName evidence="2">Menaquinone-dependent protoporphyrinogen IX oxidase</fullName>
    </submittedName>
</protein>
<dbReference type="OrthoDB" id="2146857at2"/>
<gene>
    <name evidence="2" type="ORF">A8806_109176</name>
</gene>
<evidence type="ECO:0000313" key="3">
    <source>
        <dbReference type="Proteomes" id="UP000245845"/>
    </source>
</evidence>
<name>A0A2Y9BGV9_9FIRM</name>
<dbReference type="Gene3D" id="3.40.50.360">
    <property type="match status" value="1"/>
</dbReference>
<comment type="caution">
    <text evidence="2">The sequence shown here is derived from an EMBL/GenBank/DDBJ whole genome shotgun (WGS) entry which is preliminary data.</text>
</comment>
<dbReference type="PROSITE" id="PS50902">
    <property type="entry name" value="FLAVODOXIN_LIKE"/>
    <property type="match status" value="1"/>
</dbReference>
<feature type="domain" description="Flavodoxin-like" evidence="1">
    <location>
        <begin position="4"/>
        <end position="151"/>
    </location>
</feature>
<accession>A0A2Y9BGV9</accession>
<dbReference type="GO" id="GO:0016651">
    <property type="term" value="F:oxidoreductase activity, acting on NAD(P)H"/>
    <property type="evidence" value="ECO:0007669"/>
    <property type="project" value="UniProtKB-ARBA"/>
</dbReference>
<evidence type="ECO:0000313" key="2">
    <source>
        <dbReference type="EMBL" id="PWJ28296.1"/>
    </source>
</evidence>
<proteinExistence type="predicted"/>
<dbReference type="AlphaFoldDB" id="A0A2Y9BGV9"/>
<dbReference type="EMBL" id="QGDL01000009">
    <property type="protein sequence ID" value="PWJ28296.1"/>
    <property type="molecule type" value="Genomic_DNA"/>
</dbReference>
<dbReference type="InterPro" id="IPR008254">
    <property type="entry name" value="Flavodoxin/NO_synth"/>
</dbReference>
<reference evidence="2 3" key="1">
    <citation type="submission" date="2018-05" db="EMBL/GenBank/DDBJ databases">
        <title>The Hungate 1000. A catalogue of reference genomes from the rumen microbiome.</title>
        <authorList>
            <person name="Kelly W."/>
        </authorList>
    </citation>
    <scope>NUCLEOTIDE SEQUENCE [LARGE SCALE GENOMIC DNA]</scope>
    <source>
        <strain evidence="2 3">NLAE-zl-C242</strain>
    </source>
</reference>